<evidence type="ECO:0000256" key="2">
    <source>
        <dbReference type="SAM" id="SignalP"/>
    </source>
</evidence>
<proteinExistence type="predicted"/>
<reference evidence="3" key="2">
    <citation type="submission" date="2024-06" db="UniProtKB">
        <authorList>
            <consortium name="EnsemblMetazoa"/>
        </authorList>
    </citation>
    <scope>IDENTIFICATION</scope>
</reference>
<feature type="signal peptide" evidence="2">
    <location>
        <begin position="1"/>
        <end position="17"/>
    </location>
</feature>
<organism evidence="3 4">
    <name type="scientific">Amphimedon queenslandica</name>
    <name type="common">Sponge</name>
    <dbReference type="NCBI Taxonomy" id="400682"/>
    <lineage>
        <taxon>Eukaryota</taxon>
        <taxon>Metazoa</taxon>
        <taxon>Porifera</taxon>
        <taxon>Demospongiae</taxon>
        <taxon>Heteroscleromorpha</taxon>
        <taxon>Haplosclerida</taxon>
        <taxon>Niphatidae</taxon>
        <taxon>Amphimedon</taxon>
    </lineage>
</organism>
<name>A0AAN0I908_AMPQE</name>
<sequence length="575" mass="64477">MLLVLVLFLLLWTLNQGLEVHECTNKFMELPLITDRAENKVQTLIKTKLSNELRILEEYQFNCSSTSITSLVLGIDVERNSGTRDLFPSIRTFRRNSNNPNQYYAVAGSERVIYYSTSNVSTNGVFEYPLNPPIPVMSGDLLAVSQPEKKECAVAVCYIDGINFMSSQKISINQYQIDLSSPSTTDQLILVYPVTDGYCVNSTNSINASIIKEYFLLSEITKTIRSGLQIIFPQMKFTCNGSINKWIYGAVPAEDINNNWFPAQWPEFQIWHFSSFLYTKKGSSLADIRNSTMIGTNLYELTLNTPLQFKEGDIFGIFTSDRLSLLVQKDNGPRNKYVSVMGRSLSTVSSWMLGNRNNNFPLVTPVISVSGRNSASSNSFHSIGRSISTANTSIAVSRTSGTSATSKSKTLEETLPMLSSSYFLTSTTYITQPTSTSPGEYHTNVLVAVLITILLLISLILIAILGFCIIIFRRIKNRNSKSAARREENELPYYITIVEQQQTQQNLPLPSPPESTSDDENYYSYIQSNLATESLEREIVAETDPDYENVTSLNLNRSVSEVFQITDSLNDDDYV</sequence>
<reference evidence="4" key="1">
    <citation type="journal article" date="2010" name="Nature">
        <title>The Amphimedon queenslandica genome and the evolution of animal complexity.</title>
        <authorList>
            <person name="Srivastava M."/>
            <person name="Simakov O."/>
            <person name="Chapman J."/>
            <person name="Fahey B."/>
            <person name="Gauthier M.E."/>
            <person name="Mitros T."/>
            <person name="Richards G.S."/>
            <person name="Conaco C."/>
            <person name="Dacre M."/>
            <person name="Hellsten U."/>
            <person name="Larroux C."/>
            <person name="Putnam N.H."/>
            <person name="Stanke M."/>
            <person name="Adamska M."/>
            <person name="Darling A."/>
            <person name="Degnan S.M."/>
            <person name="Oakley T.H."/>
            <person name="Plachetzki D.C."/>
            <person name="Zhai Y."/>
            <person name="Adamski M."/>
            <person name="Calcino A."/>
            <person name="Cummins S.F."/>
            <person name="Goodstein D.M."/>
            <person name="Harris C."/>
            <person name="Jackson D.J."/>
            <person name="Leys S.P."/>
            <person name="Shu S."/>
            <person name="Woodcroft B.J."/>
            <person name="Vervoort M."/>
            <person name="Kosik K.S."/>
            <person name="Manning G."/>
            <person name="Degnan B.M."/>
            <person name="Rokhsar D.S."/>
        </authorList>
    </citation>
    <scope>NUCLEOTIDE SEQUENCE [LARGE SCALE GENOMIC DNA]</scope>
</reference>
<dbReference type="AlphaFoldDB" id="A0AAN0I908"/>
<dbReference type="GeneID" id="100635595"/>
<keyword evidence="1" id="KW-1133">Transmembrane helix</keyword>
<accession>A0AAN0I908</accession>
<keyword evidence="2" id="KW-0732">Signal</keyword>
<dbReference type="Proteomes" id="UP000007879">
    <property type="component" value="Unassembled WGS sequence"/>
</dbReference>
<dbReference type="KEGG" id="aqu:100635595"/>
<feature type="chain" id="PRO_5042958024" evidence="2">
    <location>
        <begin position="18"/>
        <end position="575"/>
    </location>
</feature>
<feature type="transmembrane region" description="Helical" evidence="1">
    <location>
        <begin position="445"/>
        <end position="472"/>
    </location>
</feature>
<dbReference type="RefSeq" id="XP_003382865.2">
    <property type="nucleotide sequence ID" value="XM_003382817.2"/>
</dbReference>
<protein>
    <submittedName>
        <fullName evidence="3">Uncharacterized protein</fullName>
    </submittedName>
</protein>
<keyword evidence="1" id="KW-0472">Membrane</keyword>
<evidence type="ECO:0000256" key="1">
    <source>
        <dbReference type="SAM" id="Phobius"/>
    </source>
</evidence>
<evidence type="ECO:0000313" key="3">
    <source>
        <dbReference type="EnsemblMetazoa" id="XP_003382865.2"/>
    </source>
</evidence>
<keyword evidence="4" id="KW-1185">Reference proteome</keyword>
<evidence type="ECO:0000313" key="4">
    <source>
        <dbReference type="Proteomes" id="UP000007879"/>
    </source>
</evidence>
<keyword evidence="1" id="KW-0812">Transmembrane</keyword>
<dbReference type="EnsemblMetazoa" id="XM_003382817.2">
    <property type="protein sequence ID" value="XP_003382865.2"/>
    <property type="gene ID" value="LOC100635595"/>
</dbReference>